<protein>
    <submittedName>
        <fullName evidence="1">Flavin-nucleotide-binding protein-like protein</fullName>
    </submittedName>
</protein>
<organism evidence="1 2">
    <name type="scientific">Halococcus thailandensis JCM 13552</name>
    <dbReference type="NCBI Taxonomy" id="1227457"/>
    <lineage>
        <taxon>Archaea</taxon>
        <taxon>Methanobacteriati</taxon>
        <taxon>Methanobacteriota</taxon>
        <taxon>Stenosarchaea group</taxon>
        <taxon>Halobacteria</taxon>
        <taxon>Halobacteriales</taxon>
        <taxon>Halococcaceae</taxon>
        <taxon>Halococcus</taxon>
    </lineage>
</organism>
<proteinExistence type="predicted"/>
<dbReference type="Gene3D" id="2.30.110.10">
    <property type="entry name" value="Electron Transport, Fmn-binding Protein, Chain A"/>
    <property type="match status" value="1"/>
</dbReference>
<dbReference type="eggNOG" id="arCOG00513">
    <property type="taxonomic scope" value="Archaea"/>
</dbReference>
<reference evidence="1 2" key="1">
    <citation type="journal article" date="2014" name="PLoS Genet.">
        <title>Phylogenetically driven sequencing of extremely halophilic archaea reveals strategies for static and dynamic osmo-response.</title>
        <authorList>
            <person name="Becker E.A."/>
            <person name="Seitzer P.M."/>
            <person name="Tritt A."/>
            <person name="Larsen D."/>
            <person name="Krusor M."/>
            <person name="Yao A.I."/>
            <person name="Wu D."/>
            <person name="Madern D."/>
            <person name="Eisen J.A."/>
            <person name="Darling A.E."/>
            <person name="Facciotti M.T."/>
        </authorList>
    </citation>
    <scope>NUCLEOTIDE SEQUENCE [LARGE SCALE GENOMIC DNA]</scope>
    <source>
        <strain evidence="1 2">JCM 13552</strain>
    </source>
</reference>
<gene>
    <name evidence="1" type="ORF">C451_03884</name>
</gene>
<comment type="caution">
    <text evidence="1">The sequence shown here is derived from an EMBL/GenBank/DDBJ whole genome shotgun (WGS) entry which is preliminary data.</text>
</comment>
<dbReference type="EMBL" id="AOMF01000090">
    <property type="protein sequence ID" value="EMA56145.1"/>
    <property type="molecule type" value="Genomic_DNA"/>
</dbReference>
<sequence length="149" mass="16643">MSGFRWLRLSDEEMNAFLGNGGTGTLSFSTSSDEPPFSLPVSYGYDTDTAHFHYRLALPSGSTKEKFLDRPVSFVTHSRTNDGWRSVIAVGALEDLTELPYEAAARQERWAVDIPFVDIFEESPDDVTFNQFRLVPDELTGRKGVSSPD</sequence>
<dbReference type="InterPro" id="IPR024747">
    <property type="entry name" value="Pyridox_Oxase-rel"/>
</dbReference>
<name>M0NHL4_9EURY</name>
<dbReference type="Pfam" id="PF12900">
    <property type="entry name" value="Pyridox_ox_2"/>
    <property type="match status" value="1"/>
</dbReference>
<dbReference type="AlphaFoldDB" id="M0NHL4"/>
<dbReference type="SUPFAM" id="SSF50475">
    <property type="entry name" value="FMN-binding split barrel"/>
    <property type="match status" value="1"/>
</dbReference>
<dbReference type="InterPro" id="IPR012349">
    <property type="entry name" value="Split_barrel_FMN-bd"/>
</dbReference>
<dbReference type="PATRIC" id="fig|1227457.3.peg.698"/>
<evidence type="ECO:0000313" key="1">
    <source>
        <dbReference type="EMBL" id="EMA56145.1"/>
    </source>
</evidence>
<dbReference type="OrthoDB" id="288110at2157"/>
<accession>M0NHL4</accession>
<keyword evidence="2" id="KW-1185">Reference proteome</keyword>
<evidence type="ECO:0000313" key="2">
    <source>
        <dbReference type="Proteomes" id="UP000011680"/>
    </source>
</evidence>
<dbReference type="Proteomes" id="UP000011680">
    <property type="component" value="Unassembled WGS sequence"/>
</dbReference>
<dbReference type="RefSeq" id="WP_007737858.1">
    <property type="nucleotide sequence ID" value="NZ_AOMF01000090.1"/>
</dbReference>